<dbReference type="eggNOG" id="ENOG5032TVV">
    <property type="taxonomic scope" value="Bacteria"/>
</dbReference>
<evidence type="ECO:0000313" key="1">
    <source>
        <dbReference type="EMBL" id="CDN30463.1"/>
    </source>
</evidence>
<dbReference type="Proteomes" id="UP000027616">
    <property type="component" value="Chromosome I"/>
</dbReference>
<name>A0A060R9L0_9BACT</name>
<organism evidence="1 2">
    <name type="scientific">Mucinivorans hirudinis</name>
    <dbReference type="NCBI Taxonomy" id="1433126"/>
    <lineage>
        <taxon>Bacteria</taxon>
        <taxon>Pseudomonadati</taxon>
        <taxon>Bacteroidota</taxon>
        <taxon>Bacteroidia</taxon>
        <taxon>Bacteroidales</taxon>
        <taxon>Rikenellaceae</taxon>
        <taxon>Mucinivorans</taxon>
    </lineage>
</organism>
<keyword evidence="2" id="KW-1185">Reference proteome</keyword>
<dbReference type="AlphaFoldDB" id="A0A060R9L0"/>
<sequence length="73" mass="8972">MRARRNKTVAQQCRHYEVENIYDYMISVYVNDNCAQFKELYKELCPDAKRFFIDYIFDEVPRVYHQEIIRATI</sequence>
<dbReference type="HOGENOM" id="CLU_192260_0_0_10"/>
<dbReference type="KEGG" id="rbc:BN938_0358"/>
<dbReference type="EMBL" id="HG934468">
    <property type="protein sequence ID" value="CDN30463.1"/>
    <property type="molecule type" value="Genomic_DNA"/>
</dbReference>
<proteinExistence type="predicted"/>
<accession>A0A060R9L0</accession>
<gene>
    <name evidence="1" type="ORF">BN938_0358</name>
</gene>
<reference evidence="1 2" key="1">
    <citation type="journal article" date="2015" name="Genome Announc.">
        <title>Complete Genome Sequence of the Novel Leech Symbiont Mucinivorans hirudinis M3T.</title>
        <authorList>
            <person name="Nelson M.C."/>
            <person name="Bomar L."/>
            <person name="Graf J."/>
        </authorList>
    </citation>
    <scope>NUCLEOTIDE SEQUENCE [LARGE SCALE GENOMIC DNA]</scope>
    <source>
        <strain evidence="2">M3</strain>
    </source>
</reference>
<evidence type="ECO:0000313" key="2">
    <source>
        <dbReference type="Proteomes" id="UP000027616"/>
    </source>
</evidence>
<protein>
    <submittedName>
        <fullName evidence="1">Uncharacterized protein</fullName>
    </submittedName>
</protein>
<dbReference type="OrthoDB" id="1013037at2"/>
<dbReference type="STRING" id="1433126.BN938_0358"/>